<proteinExistence type="predicted"/>
<keyword evidence="2" id="KW-1185">Reference proteome</keyword>
<protein>
    <submittedName>
        <fullName evidence="1">Uncharacterized protein</fullName>
    </submittedName>
</protein>
<dbReference type="Proteomes" id="UP000198926">
    <property type="component" value="Unassembled WGS sequence"/>
</dbReference>
<dbReference type="AlphaFoldDB" id="A0A1I6M2Q6"/>
<evidence type="ECO:0000313" key="2">
    <source>
        <dbReference type="Proteomes" id="UP000198926"/>
    </source>
</evidence>
<accession>A0A1I6M2Q6</accession>
<organism evidence="1 2">
    <name type="scientific">Yoonia litorea</name>
    <dbReference type="NCBI Taxonomy" id="1123755"/>
    <lineage>
        <taxon>Bacteria</taxon>
        <taxon>Pseudomonadati</taxon>
        <taxon>Pseudomonadota</taxon>
        <taxon>Alphaproteobacteria</taxon>
        <taxon>Rhodobacterales</taxon>
        <taxon>Paracoccaceae</taxon>
        <taxon>Yoonia</taxon>
    </lineage>
</organism>
<reference evidence="1 2" key="1">
    <citation type="submission" date="2016-10" db="EMBL/GenBank/DDBJ databases">
        <authorList>
            <person name="de Groot N.N."/>
        </authorList>
    </citation>
    <scope>NUCLEOTIDE SEQUENCE [LARGE SCALE GENOMIC DNA]</scope>
    <source>
        <strain evidence="1 2">DSM 29433</strain>
    </source>
</reference>
<gene>
    <name evidence="1" type="ORF">SAMN05444714_1164</name>
</gene>
<name>A0A1I6M2Q6_9RHOB</name>
<sequence length="51" mass="5906">MMMKRWAQNPPSHAKIKLVFGIVAFCLLLAGIEAVWGWPDWLTPERVNARR</sequence>
<dbReference type="STRING" id="1123755.SAMN05444714_1164"/>
<evidence type="ECO:0000313" key="1">
    <source>
        <dbReference type="EMBL" id="SFS09918.1"/>
    </source>
</evidence>
<dbReference type="EMBL" id="FOZM01000001">
    <property type="protein sequence ID" value="SFS09918.1"/>
    <property type="molecule type" value="Genomic_DNA"/>
</dbReference>